<keyword evidence="2" id="KW-1185">Reference proteome</keyword>
<sequence length="39" mass="4502">MKLLASGLNIQTEFLLLLRKLKGVTFRISIKRSILFLLI</sequence>
<dbReference type="Proteomes" id="UP000593568">
    <property type="component" value="Unassembled WGS sequence"/>
</dbReference>
<dbReference type="EMBL" id="JABEZW010000009">
    <property type="protein sequence ID" value="MBA0775072.1"/>
    <property type="molecule type" value="Genomic_DNA"/>
</dbReference>
<evidence type="ECO:0000313" key="2">
    <source>
        <dbReference type="Proteomes" id="UP000593568"/>
    </source>
</evidence>
<protein>
    <submittedName>
        <fullName evidence="1">Uncharacterized protein</fullName>
    </submittedName>
</protein>
<organism evidence="1 2">
    <name type="scientific">Gossypium trilobum</name>
    <dbReference type="NCBI Taxonomy" id="34281"/>
    <lineage>
        <taxon>Eukaryota</taxon>
        <taxon>Viridiplantae</taxon>
        <taxon>Streptophyta</taxon>
        <taxon>Embryophyta</taxon>
        <taxon>Tracheophyta</taxon>
        <taxon>Spermatophyta</taxon>
        <taxon>Magnoliopsida</taxon>
        <taxon>eudicotyledons</taxon>
        <taxon>Gunneridae</taxon>
        <taxon>Pentapetalae</taxon>
        <taxon>rosids</taxon>
        <taxon>malvids</taxon>
        <taxon>Malvales</taxon>
        <taxon>Malvaceae</taxon>
        <taxon>Malvoideae</taxon>
        <taxon>Gossypium</taxon>
    </lineage>
</organism>
<accession>A0A7J9EPW9</accession>
<evidence type="ECO:0000313" key="1">
    <source>
        <dbReference type="EMBL" id="MBA0775072.1"/>
    </source>
</evidence>
<comment type="caution">
    <text evidence="1">The sequence shown here is derived from an EMBL/GenBank/DDBJ whole genome shotgun (WGS) entry which is preliminary data.</text>
</comment>
<name>A0A7J9EPW9_9ROSI</name>
<reference evidence="1 2" key="1">
    <citation type="journal article" date="2019" name="Genome Biol. Evol.">
        <title>Insights into the evolution of the New World diploid cottons (Gossypium, subgenus Houzingenia) based on genome sequencing.</title>
        <authorList>
            <person name="Grover C.E."/>
            <person name="Arick M.A. 2nd"/>
            <person name="Thrash A."/>
            <person name="Conover J.L."/>
            <person name="Sanders W.S."/>
            <person name="Peterson D.G."/>
            <person name="Frelichowski J.E."/>
            <person name="Scheffler J.A."/>
            <person name="Scheffler B.E."/>
            <person name="Wendel J.F."/>
        </authorList>
    </citation>
    <scope>NUCLEOTIDE SEQUENCE [LARGE SCALE GENOMIC DNA]</scope>
    <source>
        <strain evidence="1">8</strain>
        <tissue evidence="1">Leaf</tissue>
    </source>
</reference>
<proteinExistence type="predicted"/>
<dbReference type="AlphaFoldDB" id="A0A7J9EPW9"/>
<gene>
    <name evidence="1" type="ORF">Gotri_010237</name>
</gene>